<feature type="compositionally biased region" description="Acidic residues" evidence="6">
    <location>
        <begin position="272"/>
        <end position="281"/>
    </location>
</feature>
<dbReference type="Proteomes" id="UP000520814">
    <property type="component" value="Unassembled WGS sequence"/>
</dbReference>
<feature type="domain" description="Cytochrome b561 bacterial/Ni-hydrogenase" evidence="8">
    <location>
        <begin position="8"/>
        <end position="252"/>
    </location>
</feature>
<evidence type="ECO:0000259" key="8">
    <source>
        <dbReference type="Pfam" id="PF01292"/>
    </source>
</evidence>
<comment type="subcellular location">
    <subcellularLocation>
        <location evidence="1">Cell membrane</location>
        <topology evidence="1">Multi-pass membrane protein</topology>
    </subcellularLocation>
</comment>
<feature type="transmembrane region" description="Helical" evidence="7">
    <location>
        <begin position="12"/>
        <end position="36"/>
    </location>
</feature>
<organism evidence="9 10">
    <name type="scientific">Armatimonas rosea</name>
    <dbReference type="NCBI Taxonomy" id="685828"/>
    <lineage>
        <taxon>Bacteria</taxon>
        <taxon>Bacillati</taxon>
        <taxon>Armatimonadota</taxon>
        <taxon>Armatimonadia</taxon>
        <taxon>Armatimonadales</taxon>
        <taxon>Armatimonadaceae</taxon>
        <taxon>Armatimonas</taxon>
    </lineage>
</organism>
<evidence type="ECO:0000256" key="2">
    <source>
        <dbReference type="ARBA" id="ARBA00022475"/>
    </source>
</evidence>
<comment type="caution">
    <text evidence="9">The sequence shown here is derived from an EMBL/GenBank/DDBJ whole genome shotgun (WGS) entry which is preliminary data.</text>
</comment>
<protein>
    <submittedName>
        <fullName evidence="9">Thiosulfate reductase cytochrome b subunit</fullName>
    </submittedName>
</protein>
<keyword evidence="3 7" id="KW-0812">Transmembrane</keyword>
<reference evidence="9 10" key="1">
    <citation type="submission" date="2020-08" db="EMBL/GenBank/DDBJ databases">
        <title>Genomic Encyclopedia of Type Strains, Phase IV (KMG-IV): sequencing the most valuable type-strain genomes for metagenomic binning, comparative biology and taxonomic classification.</title>
        <authorList>
            <person name="Goeker M."/>
        </authorList>
    </citation>
    <scope>NUCLEOTIDE SEQUENCE [LARGE SCALE GENOMIC DNA]</scope>
    <source>
        <strain evidence="9 10">DSM 23562</strain>
    </source>
</reference>
<gene>
    <name evidence="9" type="ORF">HNQ39_003380</name>
</gene>
<evidence type="ECO:0000256" key="6">
    <source>
        <dbReference type="SAM" id="MobiDB-lite"/>
    </source>
</evidence>
<feature type="compositionally biased region" description="Basic and acidic residues" evidence="6">
    <location>
        <begin position="289"/>
        <end position="298"/>
    </location>
</feature>
<evidence type="ECO:0000313" key="10">
    <source>
        <dbReference type="Proteomes" id="UP000520814"/>
    </source>
</evidence>
<keyword evidence="5 7" id="KW-0472">Membrane</keyword>
<dbReference type="RefSeq" id="WP_184198776.1">
    <property type="nucleotide sequence ID" value="NZ_JACHGW010000003.1"/>
</dbReference>
<evidence type="ECO:0000256" key="5">
    <source>
        <dbReference type="ARBA" id="ARBA00023136"/>
    </source>
</evidence>
<dbReference type="InterPro" id="IPR011577">
    <property type="entry name" value="Cyt_b561_bac/Ni-Hgenase"/>
</dbReference>
<evidence type="ECO:0000256" key="3">
    <source>
        <dbReference type="ARBA" id="ARBA00022692"/>
    </source>
</evidence>
<dbReference type="GO" id="GO:0022904">
    <property type="term" value="P:respiratory electron transport chain"/>
    <property type="evidence" value="ECO:0007669"/>
    <property type="project" value="InterPro"/>
</dbReference>
<evidence type="ECO:0000313" key="9">
    <source>
        <dbReference type="EMBL" id="MBB6051570.1"/>
    </source>
</evidence>
<dbReference type="GO" id="GO:0009055">
    <property type="term" value="F:electron transfer activity"/>
    <property type="evidence" value="ECO:0007669"/>
    <property type="project" value="InterPro"/>
</dbReference>
<feature type="transmembrane region" description="Helical" evidence="7">
    <location>
        <begin position="218"/>
        <end position="239"/>
    </location>
</feature>
<dbReference type="InterPro" id="IPR016174">
    <property type="entry name" value="Di-haem_cyt_TM"/>
</dbReference>
<dbReference type="PANTHER" id="PTHR30485">
    <property type="entry name" value="NI/FE-HYDROGENASE 1 B-TYPE CYTOCHROME SUBUNIT"/>
    <property type="match status" value="1"/>
</dbReference>
<dbReference type="PANTHER" id="PTHR30485:SF1">
    <property type="entry name" value="CYTOCHROME YDHU-RELATED"/>
    <property type="match status" value="1"/>
</dbReference>
<proteinExistence type="predicted"/>
<feature type="region of interest" description="Disordered" evidence="6">
    <location>
        <begin position="272"/>
        <end position="298"/>
    </location>
</feature>
<evidence type="ECO:0000256" key="1">
    <source>
        <dbReference type="ARBA" id="ARBA00004651"/>
    </source>
</evidence>
<dbReference type="InterPro" id="IPR051542">
    <property type="entry name" value="Hydrogenase_cytochrome"/>
</dbReference>
<dbReference type="SUPFAM" id="SSF81342">
    <property type="entry name" value="Transmembrane di-heme cytochromes"/>
    <property type="match status" value="1"/>
</dbReference>
<feature type="transmembrane region" description="Helical" evidence="7">
    <location>
        <begin position="178"/>
        <end position="198"/>
    </location>
</feature>
<dbReference type="GO" id="GO:0005886">
    <property type="term" value="C:plasma membrane"/>
    <property type="evidence" value="ECO:0007669"/>
    <property type="project" value="UniProtKB-SubCell"/>
</dbReference>
<keyword evidence="10" id="KW-1185">Reference proteome</keyword>
<accession>A0A7W9W7Y5</accession>
<dbReference type="Pfam" id="PF01292">
    <property type="entry name" value="Ni_hydr_CYTB"/>
    <property type="match status" value="1"/>
</dbReference>
<evidence type="ECO:0000256" key="4">
    <source>
        <dbReference type="ARBA" id="ARBA00022989"/>
    </source>
</evidence>
<keyword evidence="2" id="KW-1003">Cell membrane</keyword>
<dbReference type="GO" id="GO:0020037">
    <property type="term" value="F:heme binding"/>
    <property type="evidence" value="ECO:0007669"/>
    <property type="project" value="TreeGrafter"/>
</dbReference>
<dbReference type="EMBL" id="JACHGW010000003">
    <property type="protein sequence ID" value="MBB6051570.1"/>
    <property type="molecule type" value="Genomic_DNA"/>
</dbReference>
<keyword evidence="4 7" id="KW-1133">Transmembrane helix</keyword>
<sequence>MPRIVKKHPLALRWFHWINFPVLAVMIWSGTLILWANDTYATQLWQSGYRVLHAGKDDENPPKWLRVPDSIVVKPDFRVVYNGDTLPEDYPEPEKRTELAIYKRLAEGMAWHFLLAWFFALNGLAYVIFLLASGQWRHLVPKKNSFVEAIKVALKDLAFWKKLEPAPEGEKYNHAQRIAYSSVSVLGALMLVTGLAISKPAQLAWLSAPFGGYQGARLVHFLVTCLFVAFFFVHVSQVVRAGWNNFRAMVTGWEQLPDTEETIVPETALIEEEEEIVDEPEPTTTEQPTDTRADTSGA</sequence>
<dbReference type="AlphaFoldDB" id="A0A7W9W7Y5"/>
<feature type="transmembrane region" description="Helical" evidence="7">
    <location>
        <begin position="109"/>
        <end position="132"/>
    </location>
</feature>
<evidence type="ECO:0000256" key="7">
    <source>
        <dbReference type="SAM" id="Phobius"/>
    </source>
</evidence>
<dbReference type="Gene3D" id="1.20.950.20">
    <property type="entry name" value="Transmembrane di-heme cytochromes, Chain C"/>
    <property type="match status" value="1"/>
</dbReference>
<name>A0A7W9W7Y5_ARMRO</name>